<evidence type="ECO:0000313" key="3">
    <source>
        <dbReference type="Proteomes" id="UP001596116"/>
    </source>
</evidence>
<feature type="signal peptide" evidence="1">
    <location>
        <begin position="1"/>
        <end position="26"/>
    </location>
</feature>
<proteinExistence type="predicted"/>
<accession>A0ABW1L3I7</accession>
<keyword evidence="3" id="KW-1185">Reference proteome</keyword>
<gene>
    <name evidence="2" type="ORF">ACFMB1_18705</name>
</gene>
<dbReference type="InterPro" id="IPR007939">
    <property type="entry name" value="Cu-R_B_prcur"/>
</dbReference>
<keyword evidence="1" id="KW-0732">Signal</keyword>
<feature type="chain" id="PRO_5046753577" evidence="1">
    <location>
        <begin position="27"/>
        <end position="276"/>
    </location>
</feature>
<evidence type="ECO:0000313" key="2">
    <source>
        <dbReference type="EMBL" id="MFC6037593.1"/>
    </source>
</evidence>
<evidence type="ECO:0000256" key="1">
    <source>
        <dbReference type="SAM" id="SignalP"/>
    </source>
</evidence>
<protein>
    <submittedName>
        <fullName evidence="2">Copper resistance protein B</fullName>
    </submittedName>
</protein>
<dbReference type="Proteomes" id="UP001596116">
    <property type="component" value="Unassembled WGS sequence"/>
</dbReference>
<dbReference type="RefSeq" id="WP_379881014.1">
    <property type="nucleotide sequence ID" value="NZ_JBHPON010000003.1"/>
</dbReference>
<organism evidence="2 3">
    <name type="scientific">Hyphococcus aureus</name>
    <dbReference type="NCBI Taxonomy" id="2666033"/>
    <lineage>
        <taxon>Bacteria</taxon>
        <taxon>Pseudomonadati</taxon>
        <taxon>Pseudomonadota</taxon>
        <taxon>Alphaproteobacteria</taxon>
        <taxon>Parvularculales</taxon>
        <taxon>Parvularculaceae</taxon>
        <taxon>Hyphococcus</taxon>
    </lineage>
</organism>
<name>A0ABW1L3I7_9PROT</name>
<sequence>MAFSKNMIRTGLGLAALLAAAPQGFAQETQKEEGQTSERGWSQADEYWGREEMAASRAAVQEEHGAYTTYFVQADRFEYRTNEGEPQFLWDAQGWYGGDKNKLWIKSEGEYSFDADEFEDAEVQALWSRGISRYFDVQAGVRHDFAPGDDRTFGVFGVQGLAPYLFEVDAAAFVSGEGDVSARIELEYELLLTQRLILQPRTELNFAIQDVPENGVGSGLSTAEAGMRLRYEIKREFAPYIGVSWERAVGETADFVRADGEDPSAVSFVAGLRLWF</sequence>
<dbReference type="Pfam" id="PF05275">
    <property type="entry name" value="CopB"/>
    <property type="match status" value="1"/>
</dbReference>
<dbReference type="EMBL" id="JBHPON010000003">
    <property type="protein sequence ID" value="MFC6037593.1"/>
    <property type="molecule type" value="Genomic_DNA"/>
</dbReference>
<reference evidence="2 3" key="1">
    <citation type="submission" date="2024-09" db="EMBL/GenBank/DDBJ databases">
        <authorList>
            <person name="Zhang Z.-H."/>
        </authorList>
    </citation>
    <scope>NUCLEOTIDE SEQUENCE [LARGE SCALE GENOMIC DNA]</scope>
    <source>
        <strain evidence="2 3">HHTR114</strain>
    </source>
</reference>
<comment type="caution">
    <text evidence="2">The sequence shown here is derived from an EMBL/GenBank/DDBJ whole genome shotgun (WGS) entry which is preliminary data.</text>
</comment>